<evidence type="ECO:0008006" key="4">
    <source>
        <dbReference type="Google" id="ProtNLM"/>
    </source>
</evidence>
<feature type="compositionally biased region" description="Low complexity" evidence="1">
    <location>
        <begin position="35"/>
        <end position="48"/>
    </location>
</feature>
<gene>
    <name evidence="2" type="ORF">GGX14DRAFT_395509</name>
</gene>
<evidence type="ECO:0000256" key="1">
    <source>
        <dbReference type="SAM" id="MobiDB-lite"/>
    </source>
</evidence>
<protein>
    <recommendedName>
        <fullName evidence="4">Amidohydrolase-related domain-containing protein</fullName>
    </recommendedName>
</protein>
<keyword evidence="3" id="KW-1185">Reference proteome</keyword>
<dbReference type="EMBL" id="JARJCW010000032">
    <property type="protein sequence ID" value="KAJ7208889.1"/>
    <property type="molecule type" value="Genomic_DNA"/>
</dbReference>
<reference evidence="2" key="1">
    <citation type="submission" date="2023-03" db="EMBL/GenBank/DDBJ databases">
        <title>Massive genome expansion in bonnet fungi (Mycena s.s.) driven by repeated elements and novel gene families across ecological guilds.</title>
        <authorList>
            <consortium name="Lawrence Berkeley National Laboratory"/>
            <person name="Harder C.B."/>
            <person name="Miyauchi S."/>
            <person name="Viragh M."/>
            <person name="Kuo A."/>
            <person name="Thoen E."/>
            <person name="Andreopoulos B."/>
            <person name="Lu D."/>
            <person name="Skrede I."/>
            <person name="Drula E."/>
            <person name="Henrissat B."/>
            <person name="Morin E."/>
            <person name="Kohler A."/>
            <person name="Barry K."/>
            <person name="LaButti K."/>
            <person name="Morin E."/>
            <person name="Salamov A."/>
            <person name="Lipzen A."/>
            <person name="Mereny Z."/>
            <person name="Hegedus B."/>
            <person name="Baldrian P."/>
            <person name="Stursova M."/>
            <person name="Weitz H."/>
            <person name="Taylor A."/>
            <person name="Grigoriev I.V."/>
            <person name="Nagy L.G."/>
            <person name="Martin F."/>
            <person name="Kauserud H."/>
        </authorList>
    </citation>
    <scope>NUCLEOTIDE SEQUENCE</scope>
    <source>
        <strain evidence="2">9144</strain>
    </source>
</reference>
<dbReference type="AlphaFoldDB" id="A0AAD6VG50"/>
<sequence>MDQYASIEPVVPELGVKVVFDHLGHPAQVKRPQRRSPAARSSTPSSAQNKNAYIKLSGAVPARRVPGLEEHIKKLLRWCRTRLFGRATGPHSAGRSIIQARPEGDAGVLTPDIPKFIAECESGARAMGV</sequence>
<dbReference type="Gene3D" id="3.20.20.140">
    <property type="entry name" value="Metal-dependent hydrolases"/>
    <property type="match status" value="1"/>
</dbReference>
<feature type="region of interest" description="Disordered" evidence="1">
    <location>
        <begin position="25"/>
        <end position="52"/>
    </location>
</feature>
<accession>A0AAD6VG50</accession>
<name>A0AAD6VG50_9AGAR</name>
<proteinExistence type="predicted"/>
<organism evidence="2 3">
    <name type="scientific">Mycena pura</name>
    <dbReference type="NCBI Taxonomy" id="153505"/>
    <lineage>
        <taxon>Eukaryota</taxon>
        <taxon>Fungi</taxon>
        <taxon>Dikarya</taxon>
        <taxon>Basidiomycota</taxon>
        <taxon>Agaricomycotina</taxon>
        <taxon>Agaricomycetes</taxon>
        <taxon>Agaricomycetidae</taxon>
        <taxon>Agaricales</taxon>
        <taxon>Marasmiineae</taxon>
        <taxon>Mycenaceae</taxon>
        <taxon>Mycena</taxon>
    </lineage>
</organism>
<comment type="caution">
    <text evidence="2">The sequence shown here is derived from an EMBL/GenBank/DDBJ whole genome shotgun (WGS) entry which is preliminary data.</text>
</comment>
<dbReference type="Proteomes" id="UP001219525">
    <property type="component" value="Unassembled WGS sequence"/>
</dbReference>
<evidence type="ECO:0000313" key="2">
    <source>
        <dbReference type="EMBL" id="KAJ7208889.1"/>
    </source>
</evidence>
<evidence type="ECO:0000313" key="3">
    <source>
        <dbReference type="Proteomes" id="UP001219525"/>
    </source>
</evidence>